<name>A0A4R5LDS0_9BURK</name>
<evidence type="ECO:0000313" key="3">
    <source>
        <dbReference type="Proteomes" id="UP000295606"/>
    </source>
</evidence>
<evidence type="ECO:0008006" key="4">
    <source>
        <dbReference type="Google" id="ProtNLM"/>
    </source>
</evidence>
<dbReference type="OrthoDB" id="105800at2"/>
<proteinExistence type="predicted"/>
<sequence length="485" mass="50767">MPPNCASTQGGCSAATGATNDGTFPYVFNNAIYDGSFGITARAFLDQITPGGRLVNTLEVPNSMHPGHGGDQMVTSFSSKSEMALNLSTDGKYLTFMGYVAPVNAIDVSNSNTPGAVDPTNPVGENFYRAVARVDENGQFKFTETNAYSGNNGRAAILNNSNGQNIVYTSGNAGNGGNPQPNGVVLGAGAQVMDESRQHEAQQTPGTPTPVGSFSVTELGDKADKIGKDDNFRGLTIYNNVLYYTKGSGGNGVNTVYFLDTTGTACPNGVGVPAPNAKLPTQPLTYSAATLQANGLPSNMCVLRGFPTTSNKATNPTHFPFGVWFADANTLYVADEGDGYAGGSDLYTHAAAQQLAGLQKWVYNAKTQSWTLAYTLQNGLNLGKPYTVDGYPTGANQATNLPWGPATDGLRNLTGRVEGDGTVMLWAITSTVSGSGDQGADPNKLVAIRDLVKNTTAPGNREQFVTVRSAGFAEVLRGVSFTPTH</sequence>
<accession>A0A4R5LDS0</accession>
<comment type="caution">
    <text evidence="2">The sequence shown here is derived from an EMBL/GenBank/DDBJ whole genome shotgun (WGS) entry which is preliminary data.</text>
</comment>
<organism evidence="2 3">
    <name type="scientific">Paraburkholderia guartelaensis</name>
    <dbReference type="NCBI Taxonomy" id="2546446"/>
    <lineage>
        <taxon>Bacteria</taxon>
        <taxon>Pseudomonadati</taxon>
        <taxon>Pseudomonadota</taxon>
        <taxon>Betaproteobacteria</taxon>
        <taxon>Burkholderiales</taxon>
        <taxon>Burkholderiaceae</taxon>
        <taxon>Paraburkholderia</taxon>
    </lineage>
</organism>
<gene>
    <name evidence="2" type="ORF">E1N52_19930</name>
</gene>
<evidence type="ECO:0000256" key="1">
    <source>
        <dbReference type="SAM" id="MobiDB-lite"/>
    </source>
</evidence>
<protein>
    <recommendedName>
        <fullName evidence="4">DUF839 domain-containing protein</fullName>
    </recommendedName>
</protein>
<feature type="region of interest" description="Disordered" evidence="1">
    <location>
        <begin position="195"/>
        <end position="215"/>
    </location>
</feature>
<dbReference type="Proteomes" id="UP000295606">
    <property type="component" value="Unassembled WGS sequence"/>
</dbReference>
<feature type="compositionally biased region" description="Polar residues" evidence="1">
    <location>
        <begin position="201"/>
        <end position="215"/>
    </location>
</feature>
<evidence type="ECO:0000313" key="2">
    <source>
        <dbReference type="EMBL" id="TDG06688.1"/>
    </source>
</evidence>
<dbReference type="EMBL" id="SMOD01000014">
    <property type="protein sequence ID" value="TDG06688.1"/>
    <property type="molecule type" value="Genomic_DNA"/>
</dbReference>
<dbReference type="AlphaFoldDB" id="A0A4R5LDS0"/>
<reference evidence="2 3" key="1">
    <citation type="submission" date="2019-03" db="EMBL/GenBank/DDBJ databases">
        <title>Paraburkholderia sp. isolated from native Mimosa gymnas in Guartela State Park, Brazil.</title>
        <authorList>
            <person name="Paulitsch F."/>
            <person name="Hungria M."/>
            <person name="Delamuta J.R.M."/>
            <person name="Ribeiro R.A."/>
            <person name="Dall'Agnol R."/>
            <person name="Silva J.S.B."/>
        </authorList>
    </citation>
    <scope>NUCLEOTIDE SEQUENCE [LARGE SCALE GENOMIC DNA]</scope>
    <source>
        <strain evidence="2 3">CNPSo 3008</strain>
    </source>
</reference>